<dbReference type="PRINTS" id="PR00111">
    <property type="entry name" value="ABHYDROLASE"/>
</dbReference>
<dbReference type="GO" id="GO:0046464">
    <property type="term" value="P:acylglycerol catabolic process"/>
    <property type="evidence" value="ECO:0007669"/>
    <property type="project" value="TreeGrafter"/>
</dbReference>
<evidence type="ECO:0000259" key="2">
    <source>
        <dbReference type="Pfam" id="PF00561"/>
    </source>
</evidence>
<name>A0AAW1PEZ7_9CHLO</name>
<dbReference type="InterPro" id="IPR029058">
    <property type="entry name" value="AB_hydrolase_fold"/>
</dbReference>
<evidence type="ECO:0000313" key="4">
    <source>
        <dbReference type="Proteomes" id="UP001465755"/>
    </source>
</evidence>
<protein>
    <recommendedName>
        <fullName evidence="2">AB hydrolase-1 domain-containing protein</fullName>
    </recommendedName>
</protein>
<evidence type="ECO:0000256" key="1">
    <source>
        <dbReference type="SAM" id="SignalP"/>
    </source>
</evidence>
<keyword evidence="4" id="KW-1185">Reference proteome</keyword>
<comment type="caution">
    <text evidence="3">The sequence shown here is derived from an EMBL/GenBank/DDBJ whole genome shotgun (WGS) entry which is preliminary data.</text>
</comment>
<dbReference type="InterPro" id="IPR050266">
    <property type="entry name" value="AB_hydrolase_sf"/>
</dbReference>
<sequence length="312" mass="32892">MRGHITDALQLALLALSLAKAQSGGVAVPRLAVIGNLTARDEACFSGPQPSAAYLDDSFLGDLMSVQAGPYNYSYHQFGPSGAASSGPVGKPILLIAGQGSTWSAWSPGLLRGLAQNRSVTIYDHPGLGRTTDGRGEMRNYTAAELAEGVYELVTALELEEPDVLGYSVGGAVALTTVITYPDLFRKLILVDTGAGGDGERLGGDAAVARPYLLDIFNTGQQVPGPILYPDTPAGNNGLCRAIAWYEAHKADAATTPQILTQAYLIDEYFGYPSTGDNFVYDNLGNVTLPTFVIAGDEDIVLDPLDKFLDSS</sequence>
<dbReference type="PANTHER" id="PTHR43798">
    <property type="entry name" value="MONOACYLGLYCEROL LIPASE"/>
    <property type="match status" value="1"/>
</dbReference>
<organism evidence="3 4">
    <name type="scientific">Symbiochloris irregularis</name>
    <dbReference type="NCBI Taxonomy" id="706552"/>
    <lineage>
        <taxon>Eukaryota</taxon>
        <taxon>Viridiplantae</taxon>
        <taxon>Chlorophyta</taxon>
        <taxon>core chlorophytes</taxon>
        <taxon>Trebouxiophyceae</taxon>
        <taxon>Trebouxiales</taxon>
        <taxon>Trebouxiaceae</taxon>
        <taxon>Symbiochloris</taxon>
    </lineage>
</organism>
<keyword evidence="1" id="KW-0732">Signal</keyword>
<dbReference type="Proteomes" id="UP001465755">
    <property type="component" value="Unassembled WGS sequence"/>
</dbReference>
<dbReference type="EMBL" id="JALJOQ010000034">
    <property type="protein sequence ID" value="KAK9807127.1"/>
    <property type="molecule type" value="Genomic_DNA"/>
</dbReference>
<dbReference type="GO" id="GO:0016020">
    <property type="term" value="C:membrane"/>
    <property type="evidence" value="ECO:0007669"/>
    <property type="project" value="TreeGrafter"/>
</dbReference>
<dbReference type="Pfam" id="PF00561">
    <property type="entry name" value="Abhydrolase_1"/>
    <property type="match status" value="1"/>
</dbReference>
<feature type="signal peptide" evidence="1">
    <location>
        <begin position="1"/>
        <end position="21"/>
    </location>
</feature>
<dbReference type="Gene3D" id="3.40.50.1820">
    <property type="entry name" value="alpha/beta hydrolase"/>
    <property type="match status" value="1"/>
</dbReference>
<reference evidence="3 4" key="1">
    <citation type="journal article" date="2024" name="Nat. Commun.">
        <title>Phylogenomics reveals the evolutionary origins of lichenization in chlorophyte algae.</title>
        <authorList>
            <person name="Puginier C."/>
            <person name="Libourel C."/>
            <person name="Otte J."/>
            <person name="Skaloud P."/>
            <person name="Haon M."/>
            <person name="Grisel S."/>
            <person name="Petersen M."/>
            <person name="Berrin J.G."/>
            <person name="Delaux P.M."/>
            <person name="Dal Grande F."/>
            <person name="Keller J."/>
        </authorList>
    </citation>
    <scope>NUCLEOTIDE SEQUENCE [LARGE SCALE GENOMIC DNA]</scope>
    <source>
        <strain evidence="3 4">SAG 2036</strain>
    </source>
</reference>
<proteinExistence type="predicted"/>
<accession>A0AAW1PEZ7</accession>
<dbReference type="GO" id="GO:0047372">
    <property type="term" value="F:monoacylglycerol lipase activity"/>
    <property type="evidence" value="ECO:0007669"/>
    <property type="project" value="TreeGrafter"/>
</dbReference>
<feature type="domain" description="AB hydrolase-1" evidence="2">
    <location>
        <begin position="91"/>
        <end position="193"/>
    </location>
</feature>
<gene>
    <name evidence="3" type="ORF">WJX73_008378</name>
</gene>
<dbReference type="SUPFAM" id="SSF53474">
    <property type="entry name" value="alpha/beta-Hydrolases"/>
    <property type="match status" value="1"/>
</dbReference>
<evidence type="ECO:0000313" key="3">
    <source>
        <dbReference type="EMBL" id="KAK9807127.1"/>
    </source>
</evidence>
<dbReference type="InterPro" id="IPR000073">
    <property type="entry name" value="AB_hydrolase_1"/>
</dbReference>
<feature type="chain" id="PRO_5043418808" description="AB hydrolase-1 domain-containing protein" evidence="1">
    <location>
        <begin position="22"/>
        <end position="312"/>
    </location>
</feature>
<dbReference type="AlphaFoldDB" id="A0AAW1PEZ7"/>
<dbReference type="PANTHER" id="PTHR43798:SF5">
    <property type="entry name" value="MONOACYLGLYCEROL LIPASE ABHD6"/>
    <property type="match status" value="1"/>
</dbReference>